<comment type="subcellular location">
    <subcellularLocation>
        <location evidence="1">Endosome</location>
        <location evidence="1">Multivesicular body membrane</location>
        <topology evidence="1">Peripheral membrane protein</topology>
    </subcellularLocation>
    <subcellularLocation>
        <location evidence="1">Prevacuolar compartment membrane</location>
        <topology evidence="1">Peripheral membrane protein</topology>
    </subcellularLocation>
    <subcellularLocation>
        <location evidence="1">Vacuole membrane</location>
        <topology evidence="1">Peripheral membrane protein</topology>
    </subcellularLocation>
</comment>
<evidence type="ECO:0000259" key="2">
    <source>
        <dbReference type="Pfam" id="PF19036"/>
    </source>
</evidence>
<dbReference type="PANTHER" id="PTHR13027">
    <property type="entry name" value="SAND PROTEIN-RELATED"/>
    <property type="match status" value="1"/>
</dbReference>
<name>A0AAF0ETU7_9BASI</name>
<keyword evidence="1" id="KW-0472">Membrane</keyword>
<keyword evidence="1" id="KW-0926">Vacuole</keyword>
<dbReference type="Proteomes" id="UP001219933">
    <property type="component" value="Chromosome 5"/>
</dbReference>
<dbReference type="InterPro" id="IPR043971">
    <property type="entry name" value="FUZ/MON1/HPS1_longin_2"/>
</dbReference>
<sequence>MHAAGPVAASPRREYLVFSSAGKLVFSTAAEDNWSLAQVSVMHALLALFAGEYVGDELKHIKHGDGDGATRISFLSIAPLHLACISSHDEPQLLVRARLGLLHAAVISLVSKAKLDTLMKRAPSFDLRRVIGDTDVYLEGVVHDMHAQLPGGVRVCRVDPSLRRELATASEPEDHDGVLYVLIVKDGQLVSLCHPKKHSAHVCDLQLLMAMVAHGPERGAHDSWFPMCLPYFAPHGFVYVYISPIAAGHIVLVTTRPDGYTAAQAWRATLNGVPCFDRLAKCTDYGADELGIPGLRHFVYVARRTAQHTATGPHRILYEHGISALCGDMEPRAKAVLQATDAERAPPVAPPMHVQYYRTDDEAMLAWQTNALTLCVTVASWLAKT</sequence>
<dbReference type="GO" id="GO:0000329">
    <property type="term" value="C:fungal-type vacuole membrane"/>
    <property type="evidence" value="ECO:0007669"/>
    <property type="project" value="TreeGrafter"/>
</dbReference>
<dbReference type="GO" id="GO:0016192">
    <property type="term" value="P:vesicle-mediated transport"/>
    <property type="evidence" value="ECO:0007669"/>
    <property type="project" value="InterPro"/>
</dbReference>
<dbReference type="GO" id="GO:0032585">
    <property type="term" value="C:multivesicular body membrane"/>
    <property type="evidence" value="ECO:0007669"/>
    <property type="project" value="UniProtKB-SubCell"/>
</dbReference>
<evidence type="ECO:0000313" key="5">
    <source>
        <dbReference type="Proteomes" id="UP001219933"/>
    </source>
</evidence>
<accession>A0AAF0ETU7</accession>
<keyword evidence="1" id="KW-0967">Endosome</keyword>
<comment type="similarity">
    <text evidence="1">Belongs to the MON1/SAND family.</text>
</comment>
<dbReference type="Pfam" id="PF19037">
    <property type="entry name" value="Fuz_longin_2"/>
    <property type="match status" value="1"/>
</dbReference>
<dbReference type="PANTHER" id="PTHR13027:SF7">
    <property type="entry name" value="VACUOLAR FUSION PROTEIN MON1 HOMOLOG"/>
    <property type="match status" value="1"/>
</dbReference>
<feature type="domain" description="FUZ/MON1/HPS1 second Longin" evidence="3">
    <location>
        <begin position="178"/>
        <end position="255"/>
    </location>
</feature>
<keyword evidence="5" id="KW-1185">Reference proteome</keyword>
<keyword evidence="1" id="KW-0653">Protein transport</keyword>
<dbReference type="GO" id="GO:0006623">
    <property type="term" value="P:protein targeting to vacuole"/>
    <property type="evidence" value="ECO:0007669"/>
    <property type="project" value="UniProtKB-UniRule"/>
</dbReference>
<evidence type="ECO:0000256" key="1">
    <source>
        <dbReference type="RuleBase" id="RU367048"/>
    </source>
</evidence>
<dbReference type="AlphaFoldDB" id="A0AAF0ETU7"/>
<feature type="domain" description="FUZ/MON1/HPS1 first Longin" evidence="2">
    <location>
        <begin position="14"/>
        <end position="135"/>
    </location>
</feature>
<dbReference type="InterPro" id="IPR004353">
    <property type="entry name" value="Mon1"/>
</dbReference>
<dbReference type="GO" id="GO:0035658">
    <property type="term" value="C:Mon1-Ccz1 complex"/>
    <property type="evidence" value="ECO:0007669"/>
    <property type="project" value="TreeGrafter"/>
</dbReference>
<dbReference type="GO" id="GO:0006914">
    <property type="term" value="P:autophagy"/>
    <property type="evidence" value="ECO:0007669"/>
    <property type="project" value="UniProtKB-UniRule"/>
</dbReference>
<dbReference type="PRINTS" id="PR01546">
    <property type="entry name" value="YEAST73DUF"/>
</dbReference>
<comment type="function">
    <text evidence="1">Required for multiple vacuole delivery pathways including the cytoplasm to vacuole transport (Cvt), autophagy, pexophagy and endocytosis.</text>
</comment>
<dbReference type="Pfam" id="PF19036">
    <property type="entry name" value="Fuz_longin_1"/>
    <property type="match status" value="1"/>
</dbReference>
<dbReference type="InterPro" id="IPR043972">
    <property type="entry name" value="FUZ/MON1/HPS1_longin_1"/>
</dbReference>
<dbReference type="EMBL" id="CP119881">
    <property type="protein sequence ID" value="WFD36685.1"/>
    <property type="molecule type" value="Genomic_DNA"/>
</dbReference>
<evidence type="ECO:0000313" key="4">
    <source>
        <dbReference type="EMBL" id="WFD36685.1"/>
    </source>
</evidence>
<keyword evidence="1" id="KW-0072">Autophagy</keyword>
<reference evidence="4" key="1">
    <citation type="submission" date="2023-03" db="EMBL/GenBank/DDBJ databases">
        <title>Mating type loci evolution in Malassezia.</title>
        <authorList>
            <person name="Coelho M.A."/>
        </authorList>
    </citation>
    <scope>NUCLEOTIDE SEQUENCE</scope>
    <source>
        <strain evidence="4">CBS 11721</strain>
    </source>
</reference>
<protein>
    <recommendedName>
        <fullName evidence="1">Vacuolar fusion protein MON1</fullName>
    </recommendedName>
</protein>
<evidence type="ECO:0000259" key="3">
    <source>
        <dbReference type="Pfam" id="PF19037"/>
    </source>
</evidence>
<keyword evidence="1" id="KW-0813">Transport</keyword>
<gene>
    <name evidence="4" type="primary">MON1</name>
    <name evidence="4" type="ORF">MCUN1_003572</name>
</gene>
<organism evidence="4 5">
    <name type="scientific">Malassezia cuniculi</name>
    <dbReference type="NCBI Taxonomy" id="948313"/>
    <lineage>
        <taxon>Eukaryota</taxon>
        <taxon>Fungi</taxon>
        <taxon>Dikarya</taxon>
        <taxon>Basidiomycota</taxon>
        <taxon>Ustilaginomycotina</taxon>
        <taxon>Malasseziomycetes</taxon>
        <taxon>Malasseziales</taxon>
        <taxon>Malasseziaceae</taxon>
        <taxon>Malassezia</taxon>
    </lineage>
</organism>
<proteinExistence type="inferred from homology"/>